<dbReference type="InterPro" id="IPR001387">
    <property type="entry name" value="Cro/C1-type_HTH"/>
</dbReference>
<dbReference type="InterPro" id="IPR010982">
    <property type="entry name" value="Lambda_DNA-bd_dom_sf"/>
</dbReference>
<dbReference type="GO" id="GO:0003677">
    <property type="term" value="F:DNA binding"/>
    <property type="evidence" value="ECO:0007669"/>
    <property type="project" value="InterPro"/>
</dbReference>
<protein>
    <recommendedName>
        <fullName evidence="1">HTH cro/C1-type domain-containing protein</fullName>
    </recommendedName>
</protein>
<keyword evidence="3" id="KW-1185">Reference proteome</keyword>
<dbReference type="SUPFAM" id="SSF47413">
    <property type="entry name" value="lambda repressor-like DNA-binding domains"/>
    <property type="match status" value="1"/>
</dbReference>
<dbReference type="CDD" id="cd00093">
    <property type="entry name" value="HTH_XRE"/>
    <property type="match status" value="1"/>
</dbReference>
<feature type="domain" description="HTH cro/C1-type" evidence="1">
    <location>
        <begin position="258"/>
        <end position="311"/>
    </location>
</feature>
<evidence type="ECO:0000313" key="2">
    <source>
        <dbReference type="EMBL" id="SPB14017.1"/>
    </source>
</evidence>
<dbReference type="AlphaFoldDB" id="A0A2U3I1M9"/>
<proteinExistence type="predicted"/>
<dbReference type="PROSITE" id="PS50943">
    <property type="entry name" value="HTH_CROC1"/>
    <property type="match status" value="1"/>
</dbReference>
<evidence type="ECO:0000313" key="3">
    <source>
        <dbReference type="Proteomes" id="UP000238169"/>
    </source>
</evidence>
<reference evidence="3" key="1">
    <citation type="submission" date="2018-01" db="EMBL/GenBank/DDBJ databases">
        <authorList>
            <person name="Peeters C."/>
        </authorList>
    </citation>
    <scope>NUCLEOTIDE SEQUENCE [LARGE SCALE GENOMIC DNA]</scope>
</reference>
<evidence type="ECO:0000259" key="1">
    <source>
        <dbReference type="PROSITE" id="PS50943"/>
    </source>
</evidence>
<sequence length="442" mass="50461">MRVRCDENIVTPVQYEVRLWQGDVETHDTFRSLGHAVHHLFKVAFAALPAHEPGLIELHKKKSLIRLEIWHATVKAVTIYLEKFRTDTPEPERELYDDNELRGALRRIIRGFDRARPAMLMDGGSLSETLHPFYTAFWDVKGSKDSDWNGEPGAGSVSENYLFQRFIDVGVKTTFSYEDGVARFEGKTDTLEIKQVWEDHFFSGQDLHEREAPNEKDFELLMRRFVRWIRSQPCSVEELYDVMYFGREWTIDTNKNAIKNLLEVQDLSLNELAAKMGVAFRTVESMGRGHSVTASFFLNLASVLRVAPKDITRTDGYKHPVTSADSLVYLVDDVHELREVISQGLDEAAVSHARRIMQEVRTLIHGQREIACSLDGKANEAEKNAVLKEQTNRILDQATTSGLCLFGRHETDFVQTRAGSETDVDVIHVLALFIEPRANKKP</sequence>
<dbReference type="Proteomes" id="UP000238169">
    <property type="component" value="Unassembled WGS sequence"/>
</dbReference>
<gene>
    <name evidence="2" type="ORF">NOV72_01266</name>
</gene>
<accession>A0A2U3I1M9</accession>
<organism evidence="2 3">
    <name type="scientific">Caballeronia novacaledonica</name>
    <dbReference type="NCBI Taxonomy" id="1544861"/>
    <lineage>
        <taxon>Bacteria</taxon>
        <taxon>Pseudomonadati</taxon>
        <taxon>Pseudomonadota</taxon>
        <taxon>Betaproteobacteria</taxon>
        <taxon>Burkholderiales</taxon>
        <taxon>Burkholderiaceae</taxon>
        <taxon>Caballeronia</taxon>
    </lineage>
</organism>
<name>A0A2U3I1M9_9BURK</name>
<dbReference type="EMBL" id="OGTP01000003">
    <property type="protein sequence ID" value="SPB14017.1"/>
    <property type="molecule type" value="Genomic_DNA"/>
</dbReference>